<dbReference type="EnsemblMetazoa" id="AALFPA23_014844.R21534">
    <property type="protein sequence ID" value="AALFPA23_014844.P21534"/>
    <property type="gene ID" value="AALFPA23_014844"/>
</dbReference>
<feature type="domain" description="PHD-type" evidence="6">
    <location>
        <begin position="13"/>
        <end position="63"/>
    </location>
</feature>
<evidence type="ECO:0000256" key="5">
    <source>
        <dbReference type="SAM" id="MobiDB-lite"/>
    </source>
</evidence>
<dbReference type="InterPro" id="IPR041588">
    <property type="entry name" value="Integrase_H2C2"/>
</dbReference>
<name>A0ABM1Z3Z1_AEDAL</name>
<dbReference type="InterPro" id="IPR043128">
    <property type="entry name" value="Rev_trsase/Diguanyl_cyclase"/>
</dbReference>
<dbReference type="InterPro" id="IPR036397">
    <property type="entry name" value="RNaseH_sf"/>
</dbReference>
<dbReference type="Gene3D" id="3.30.420.10">
    <property type="entry name" value="Ribonuclease H-like superfamily/Ribonuclease H"/>
    <property type="match status" value="1"/>
</dbReference>
<evidence type="ECO:0000259" key="6">
    <source>
        <dbReference type="PROSITE" id="PS50016"/>
    </source>
</evidence>
<protein>
    <submittedName>
        <fullName evidence="8">Uncharacterized protein</fullName>
    </submittedName>
</protein>
<evidence type="ECO:0000256" key="3">
    <source>
        <dbReference type="ARBA" id="ARBA00022833"/>
    </source>
</evidence>
<dbReference type="SMART" id="SM00249">
    <property type="entry name" value="PHD"/>
    <property type="match status" value="1"/>
</dbReference>
<keyword evidence="1" id="KW-0479">Metal-binding</keyword>
<dbReference type="InterPro" id="IPR019786">
    <property type="entry name" value="Zinc_finger_PHD-type_CS"/>
</dbReference>
<dbReference type="PANTHER" id="PTHR47331">
    <property type="entry name" value="PHD-TYPE DOMAIN-CONTAINING PROTEIN"/>
    <property type="match status" value="1"/>
</dbReference>
<feature type="compositionally biased region" description="Polar residues" evidence="5">
    <location>
        <begin position="192"/>
        <end position="202"/>
    </location>
</feature>
<sequence>MSNSTSEAEGSDGYKCAGCDRPDTADDIVQCDKCTAWWHFSCAKVDASVANRTNWICVKCLSPPPPPRSVSIRTTSSNRRALLDISLQRLAEEKELRKKELAIEKEFMKAKYDLMEQCALDEEAETRSVRSRIEQIESREREKHVHDWVGQVAASLQESRSLTDPKIPSIANDPSTNPTNRSPNEEEGAVGTTITNADPNRSLPTIISLDQTDDVINGKLGEVNDHDVNKHPPKRAVVVRRNQKGHEEKLLKAVPTDLLLLKSQLQKYQEASKIDHQALQDLQEELRKCKLQLQQRPPPPVAESLWPLRDVSKGAIPRTTSSIPTRPLPVEIPDHQFTAVPARVTGNPAPVCDTRECSWTNPFQSEGPGIRESSRINFARSTDIGQASTPQQQRSGTQIPAEDPLFLEVRRPSPEQLAARQVMPRDLPEFYGDPEEWPLFISNFRNSTSACGFSRVENLARLQRCLKGNALKSVRYNLLNPDSVPEVIRTLQTLYGRPEVIISKLIRTARDAPAPKSERLETLIDFGIAVRNLVSHLIAADQRNHLSNPVLLQELVEKLPSSVKMQWAQHLIQFPDANLQTFSTFMSAVVESVSKVVLYTGDQSYRPDKLKSKEKGYMHSHVETADVAQWAQRKNEGLRACPVCEKGNHRVKDCESFQECSVDSQWKTISALKLCRCCLGQHGRRPCRSSAKCEVDGCQYRHHPMLHASTPARTGNSSSTEATENHAYHHCGQSVLFRIIPVTVRGPSKSIDTFAFLDEGSSATLVENGLAKQLDLQGPVVPLCLKWTADITRSEDSSQIVSLDISELGCQEGYSLNNARTVECLNLPTQTLCFEELQGKYQHLAGLLVRSYKKAIPRLLIGLRNLSLAVPQKIVQGTGGPIATKTRRLDNLIREYFDAEDTGLRTTKPLESDDVRRARRILEETTSRDGNSFATGLLWKYNHIELPDSFPMALQRLKCLERRMSRDPGLKENLHRQLQEYQDKGYAHPATEAELNEADPRRIWYLPLGAVVNPKKPSKVRIIWDAAAKVDGVSLNTFLLPGPDLLVPLPAVLFRYRQYPVAICGDIKEMFHQIRVIADDRNSQRFLWRDSAEESPKIFVMDVLTFGSASSPSSAQFVKNRNAKDHETQFPKAAEAIIKRHYVDDYLDSFEDEAEAKIVAEQVRHVHSIGGFEIRNWSSNSMAVLQHLGETPKATTKNLTAAGSGESEKVLGMLWVTETDTLCFSTKFRAEIEELFRSKAVPTKRQILKTVMSLFDPLGLLASFLVHGKIIMQDVWRSGINWDERVGDDIEQRWRKWIELFDQVAKIQIPRCYFKAASSERYGTLQAHLFVDASEAAYSAVVYFRIVDAEGHPQCSIVTAKTKVAPIKYASIPRLELMAAVLGARLLTFVEENHTVPMHQRFCWSDSKTVLAWLRSDHRRYSQFVACRVGEVLSLSSESEWRWIPSRLNIADEATKWGKGPCFDEESRWIQGPEFLGLPEQHWPKPKTPISLTDDELRPCHMYHEILSPLVDFERFSNWNRLLRAVAYVFHLFTVHKARKTSSIVEKGPTHDELKAAEVLIWRMVQWTVYPDEVSIMMKNQKLPENQRRSLDKTSPLYKLTPMLDEFGVMRIDSRTGVARVDEYDLKYPVILPQKHHVTYLIIDNYHRKYLHGNTETIVNELRQKYYVPRIRGVVRTVSKSCQWCKVHKARPTVPIMGPLPEARLSPGVRPFSYVGIDYFGPLLVKVGRSNAKRWVCLITCLTIRAVHVEVAYDLSTQSCIACIRRFVCRRGAPLEIYSDKGRNFVGADGILKEQMKCIDEEAAATFTNTQTKWYFIPPSAPHMGGSWERLVRSIKTALTSVPQDRKLDDEALLTYLAEAESIVNSRPLTYLPLDASEQEALTPNHFLLGSSSGVKQPSREIGCPNQVLRKTWETLQANLDHFWKRWIREYLPTLTRRTKWFEDVKAVESGDLVVIIEDTRRNGWVRGRILDVVKGRDGRQLNMNDRQSVCFTSKPTDEEQQSQS</sequence>
<dbReference type="Proteomes" id="UP000069940">
    <property type="component" value="Unassembled WGS sequence"/>
</dbReference>
<proteinExistence type="predicted"/>
<dbReference type="InterPro" id="IPR001584">
    <property type="entry name" value="Integrase_cat-core"/>
</dbReference>
<dbReference type="InterPro" id="IPR005312">
    <property type="entry name" value="DUF1759"/>
</dbReference>
<dbReference type="InterPro" id="IPR019787">
    <property type="entry name" value="Znf_PHD-finger"/>
</dbReference>
<keyword evidence="2 4" id="KW-0863">Zinc-finger</keyword>
<dbReference type="InterPro" id="IPR040676">
    <property type="entry name" value="DUF5641"/>
</dbReference>
<dbReference type="RefSeq" id="XP_062713985.1">
    <property type="nucleotide sequence ID" value="XM_062858001.1"/>
</dbReference>
<dbReference type="Gene3D" id="3.30.70.270">
    <property type="match status" value="1"/>
</dbReference>
<dbReference type="Pfam" id="PF17921">
    <property type="entry name" value="Integrase_H2C2"/>
    <property type="match status" value="1"/>
</dbReference>
<dbReference type="Gene3D" id="3.10.10.10">
    <property type="entry name" value="HIV Type 1 Reverse Transcriptase, subunit A, domain 1"/>
    <property type="match status" value="1"/>
</dbReference>
<dbReference type="Pfam" id="PF03564">
    <property type="entry name" value="DUF1759"/>
    <property type="match status" value="1"/>
</dbReference>
<dbReference type="PANTHER" id="PTHR47331:SF4">
    <property type="entry name" value="PEPTIDASE S1 DOMAIN-CONTAINING PROTEIN"/>
    <property type="match status" value="1"/>
</dbReference>
<dbReference type="Pfam" id="PF05380">
    <property type="entry name" value="Peptidase_A17"/>
    <property type="match status" value="1"/>
</dbReference>
<feature type="domain" description="Integrase catalytic" evidence="7">
    <location>
        <begin position="1707"/>
        <end position="1892"/>
    </location>
</feature>
<evidence type="ECO:0000313" key="8">
    <source>
        <dbReference type="EnsemblMetazoa" id="AALFPA23_014844.P21534"/>
    </source>
</evidence>
<dbReference type="GeneID" id="134290797"/>
<reference evidence="8" key="2">
    <citation type="submission" date="2025-05" db="UniProtKB">
        <authorList>
            <consortium name="EnsemblMetazoa"/>
        </authorList>
    </citation>
    <scope>IDENTIFICATION</scope>
    <source>
        <strain evidence="8">Foshan</strain>
    </source>
</reference>
<evidence type="ECO:0000313" key="9">
    <source>
        <dbReference type="Proteomes" id="UP000069940"/>
    </source>
</evidence>
<dbReference type="SUPFAM" id="SSF56672">
    <property type="entry name" value="DNA/RNA polymerases"/>
    <property type="match status" value="1"/>
</dbReference>
<evidence type="ECO:0000256" key="4">
    <source>
        <dbReference type="PROSITE-ProRule" id="PRU00146"/>
    </source>
</evidence>
<dbReference type="InterPro" id="IPR008042">
    <property type="entry name" value="Retrotrans_Pao"/>
</dbReference>
<evidence type="ECO:0000256" key="2">
    <source>
        <dbReference type="ARBA" id="ARBA00022771"/>
    </source>
</evidence>
<feature type="region of interest" description="Disordered" evidence="5">
    <location>
        <begin position="156"/>
        <end position="202"/>
    </location>
</feature>
<accession>A0ABM1Z3Z1</accession>
<organism evidence="8 9">
    <name type="scientific">Aedes albopictus</name>
    <name type="common">Asian tiger mosquito</name>
    <name type="synonym">Stegomyia albopicta</name>
    <dbReference type="NCBI Taxonomy" id="7160"/>
    <lineage>
        <taxon>Eukaryota</taxon>
        <taxon>Metazoa</taxon>
        <taxon>Ecdysozoa</taxon>
        <taxon>Arthropoda</taxon>
        <taxon>Hexapoda</taxon>
        <taxon>Insecta</taxon>
        <taxon>Pterygota</taxon>
        <taxon>Neoptera</taxon>
        <taxon>Endopterygota</taxon>
        <taxon>Diptera</taxon>
        <taxon>Nematocera</taxon>
        <taxon>Culicoidea</taxon>
        <taxon>Culicidae</taxon>
        <taxon>Culicinae</taxon>
        <taxon>Aedini</taxon>
        <taxon>Aedes</taxon>
        <taxon>Stegomyia</taxon>
    </lineage>
</organism>
<reference evidence="9" key="1">
    <citation type="journal article" date="2015" name="Proc. Natl. Acad. Sci. U.S.A.">
        <title>Genome sequence of the Asian Tiger mosquito, Aedes albopictus, reveals insights into its biology, genetics, and evolution.</title>
        <authorList>
            <person name="Chen X.G."/>
            <person name="Jiang X."/>
            <person name="Gu J."/>
            <person name="Xu M."/>
            <person name="Wu Y."/>
            <person name="Deng Y."/>
            <person name="Zhang C."/>
            <person name="Bonizzoni M."/>
            <person name="Dermauw W."/>
            <person name="Vontas J."/>
            <person name="Armbruster P."/>
            <person name="Huang X."/>
            <person name="Yang Y."/>
            <person name="Zhang H."/>
            <person name="He W."/>
            <person name="Peng H."/>
            <person name="Liu Y."/>
            <person name="Wu K."/>
            <person name="Chen J."/>
            <person name="Lirakis M."/>
            <person name="Topalis P."/>
            <person name="Van Leeuwen T."/>
            <person name="Hall A.B."/>
            <person name="Jiang X."/>
            <person name="Thorpe C."/>
            <person name="Mueller R.L."/>
            <person name="Sun C."/>
            <person name="Waterhouse R.M."/>
            <person name="Yan G."/>
            <person name="Tu Z.J."/>
            <person name="Fang X."/>
            <person name="James A.A."/>
        </authorList>
    </citation>
    <scope>NUCLEOTIDE SEQUENCE [LARGE SCALE GENOMIC DNA]</scope>
    <source>
        <strain evidence="9">Foshan</strain>
    </source>
</reference>
<dbReference type="InterPro" id="IPR001965">
    <property type="entry name" value="Znf_PHD"/>
</dbReference>
<keyword evidence="3" id="KW-0862">Zinc</keyword>
<keyword evidence="9" id="KW-1185">Reference proteome</keyword>
<feature type="compositionally biased region" description="Polar residues" evidence="5">
    <location>
        <begin position="172"/>
        <end position="182"/>
    </location>
</feature>
<dbReference type="CDD" id="cd01644">
    <property type="entry name" value="RT_pepA17"/>
    <property type="match status" value="1"/>
</dbReference>
<dbReference type="Pfam" id="PF00628">
    <property type="entry name" value="PHD"/>
    <property type="match status" value="1"/>
</dbReference>
<dbReference type="PROSITE" id="PS50994">
    <property type="entry name" value="INTEGRASE"/>
    <property type="match status" value="1"/>
</dbReference>
<dbReference type="SUPFAM" id="SSF53098">
    <property type="entry name" value="Ribonuclease H-like"/>
    <property type="match status" value="1"/>
</dbReference>
<evidence type="ECO:0000259" key="7">
    <source>
        <dbReference type="PROSITE" id="PS50994"/>
    </source>
</evidence>
<dbReference type="InterPro" id="IPR043502">
    <property type="entry name" value="DNA/RNA_pol_sf"/>
</dbReference>
<dbReference type="SUPFAM" id="SSF57903">
    <property type="entry name" value="FYVE/PHD zinc finger"/>
    <property type="match status" value="1"/>
</dbReference>
<evidence type="ECO:0000256" key="1">
    <source>
        <dbReference type="ARBA" id="ARBA00022723"/>
    </source>
</evidence>
<dbReference type="InterPro" id="IPR011011">
    <property type="entry name" value="Znf_FYVE_PHD"/>
</dbReference>
<dbReference type="InterPro" id="IPR012337">
    <property type="entry name" value="RNaseH-like_sf"/>
</dbReference>
<dbReference type="Gene3D" id="3.30.40.10">
    <property type="entry name" value="Zinc/RING finger domain, C3HC4 (zinc finger)"/>
    <property type="match status" value="1"/>
</dbReference>
<dbReference type="PROSITE" id="PS01359">
    <property type="entry name" value="ZF_PHD_1"/>
    <property type="match status" value="1"/>
</dbReference>
<dbReference type="InterPro" id="IPR013083">
    <property type="entry name" value="Znf_RING/FYVE/PHD"/>
</dbReference>
<dbReference type="Pfam" id="PF18701">
    <property type="entry name" value="DUF5641"/>
    <property type="match status" value="1"/>
</dbReference>
<dbReference type="PROSITE" id="PS50016">
    <property type="entry name" value="ZF_PHD_2"/>
    <property type="match status" value="1"/>
</dbReference>